<proteinExistence type="predicted"/>
<dbReference type="AlphaFoldDB" id="A0A6J6CJM3"/>
<dbReference type="InterPro" id="IPR036661">
    <property type="entry name" value="Luciferase-like_sf"/>
</dbReference>
<dbReference type="PANTHER" id="PTHR43244">
    <property type="match status" value="1"/>
</dbReference>
<dbReference type="SUPFAM" id="SSF51679">
    <property type="entry name" value="Bacterial luciferase-like"/>
    <property type="match status" value="1"/>
</dbReference>
<evidence type="ECO:0000256" key="1">
    <source>
        <dbReference type="ARBA" id="ARBA00023002"/>
    </source>
</evidence>
<evidence type="ECO:0000259" key="2">
    <source>
        <dbReference type="Pfam" id="PF00296"/>
    </source>
</evidence>
<keyword evidence="1" id="KW-0560">Oxidoreductase</keyword>
<protein>
    <submittedName>
        <fullName evidence="3">Unannotated protein</fullName>
    </submittedName>
</protein>
<dbReference type="InterPro" id="IPR022402">
    <property type="entry name" value="F420_OxRdatse_MSMEG3544_pred"/>
</dbReference>
<feature type="domain" description="Luciferase-like" evidence="2">
    <location>
        <begin position="24"/>
        <end position="234"/>
    </location>
</feature>
<dbReference type="Pfam" id="PF00296">
    <property type="entry name" value="Bac_luciferase"/>
    <property type="match status" value="1"/>
</dbReference>
<gene>
    <name evidence="3" type="ORF">UFOPK1493_01108</name>
</gene>
<organism evidence="3">
    <name type="scientific">freshwater metagenome</name>
    <dbReference type="NCBI Taxonomy" id="449393"/>
    <lineage>
        <taxon>unclassified sequences</taxon>
        <taxon>metagenomes</taxon>
        <taxon>ecological metagenomes</taxon>
    </lineage>
</organism>
<reference evidence="3" key="1">
    <citation type="submission" date="2020-05" db="EMBL/GenBank/DDBJ databases">
        <authorList>
            <person name="Chiriac C."/>
            <person name="Salcher M."/>
            <person name="Ghai R."/>
            <person name="Kavagutti S V."/>
        </authorList>
    </citation>
    <scope>NUCLEOTIDE SEQUENCE</scope>
</reference>
<dbReference type="NCBIfam" id="TIGR03854">
    <property type="entry name" value="F420_MSMEG_3544"/>
    <property type="match status" value="1"/>
</dbReference>
<dbReference type="PANTHER" id="PTHR43244:SF1">
    <property type="entry name" value="5,10-METHYLENETETRAHYDROMETHANOPTERIN REDUCTASE"/>
    <property type="match status" value="1"/>
</dbReference>
<dbReference type="InterPro" id="IPR011251">
    <property type="entry name" value="Luciferase-like_dom"/>
</dbReference>
<dbReference type="GO" id="GO:0016705">
    <property type="term" value="F:oxidoreductase activity, acting on paired donors, with incorporation or reduction of molecular oxygen"/>
    <property type="evidence" value="ECO:0007669"/>
    <property type="project" value="InterPro"/>
</dbReference>
<dbReference type="InterPro" id="IPR050564">
    <property type="entry name" value="F420-G6PD/mer"/>
</dbReference>
<name>A0A6J6CJM3_9ZZZZ</name>
<dbReference type="Gene3D" id="3.20.20.30">
    <property type="entry name" value="Luciferase-like domain"/>
    <property type="match status" value="1"/>
</dbReference>
<accession>A0A6J6CJM3</accession>
<sequence>MKVRIGFGFGVRTRLNDNGFGIVVDALERLRFDSLWLSERLSGESPDPLVAMAFAAGRTTRLKFGMSVMVLPGRNPIVLAKELATLDRLSNGRLLPAFGLGVADPHEQQAFGVARGERAAWFDESMRVLRAAWTGEPFTHHGERYHFDDLRVLPPPAQQHLDVWLGGIAPSELRRVGRLADGWLPSFVTPEDAARGREAIEATLAEHGRTIDDDHYGALIPYATGPVPDAVLAGLAKRRPDLEDPTVLVPSGWDALLALIDRFVAVGTTKFVVLPLVEPPSPDAWVEHLEQAAPILLARQT</sequence>
<dbReference type="EMBL" id="CAEZSR010000030">
    <property type="protein sequence ID" value="CAB4551690.1"/>
    <property type="molecule type" value="Genomic_DNA"/>
</dbReference>
<evidence type="ECO:0000313" key="3">
    <source>
        <dbReference type="EMBL" id="CAB4551690.1"/>
    </source>
</evidence>